<reference evidence="1 2" key="1">
    <citation type="submission" date="2016-11" db="EMBL/GenBank/DDBJ databases">
        <authorList>
            <person name="Jaros S."/>
            <person name="Januszkiewicz K."/>
            <person name="Wedrychowicz H."/>
        </authorList>
    </citation>
    <scope>NUCLEOTIDE SEQUENCE [LARGE SCALE GENOMIC DNA]</scope>
    <source>
        <strain evidence="1 2">KHT3</strain>
    </source>
</reference>
<gene>
    <name evidence="1" type="ORF">SAMN05216463_11438</name>
</gene>
<organism evidence="1 2">
    <name type="scientific">Xylanibacter ruminicola</name>
    <name type="common">Prevotella ruminicola</name>
    <dbReference type="NCBI Taxonomy" id="839"/>
    <lineage>
        <taxon>Bacteria</taxon>
        <taxon>Pseudomonadati</taxon>
        <taxon>Bacteroidota</taxon>
        <taxon>Bacteroidia</taxon>
        <taxon>Bacteroidales</taxon>
        <taxon>Prevotellaceae</taxon>
        <taxon>Xylanibacter</taxon>
    </lineage>
</organism>
<dbReference type="Proteomes" id="UP000184130">
    <property type="component" value="Unassembled WGS sequence"/>
</dbReference>
<accession>A0A1M6VV93</accession>
<dbReference type="EMBL" id="FRBD01000014">
    <property type="protein sequence ID" value="SHK85423.1"/>
    <property type="molecule type" value="Genomic_DNA"/>
</dbReference>
<sequence>MQKKTKKTCYSKIKALYLPKNLKQSLKLFEHETLFANICTYNVFCWY</sequence>
<proteinExistence type="predicted"/>
<evidence type="ECO:0000313" key="2">
    <source>
        <dbReference type="Proteomes" id="UP000184130"/>
    </source>
</evidence>
<dbReference type="AlphaFoldDB" id="A0A1M6VV93"/>
<name>A0A1M6VV93_XYLRU</name>
<protein>
    <submittedName>
        <fullName evidence="1">Uncharacterized protein</fullName>
    </submittedName>
</protein>
<evidence type="ECO:0000313" key="1">
    <source>
        <dbReference type="EMBL" id="SHK85423.1"/>
    </source>
</evidence>